<dbReference type="InParanoid" id="A0A218YZ26"/>
<keyword evidence="1" id="KW-0175">Coiled coil</keyword>
<gene>
    <name evidence="3" type="ORF">B2J93_6531</name>
</gene>
<evidence type="ECO:0000256" key="2">
    <source>
        <dbReference type="SAM" id="MobiDB-lite"/>
    </source>
</evidence>
<feature type="region of interest" description="Disordered" evidence="2">
    <location>
        <begin position="1037"/>
        <end position="1164"/>
    </location>
</feature>
<evidence type="ECO:0000313" key="3">
    <source>
        <dbReference type="EMBL" id="OWP01057.1"/>
    </source>
</evidence>
<feature type="region of interest" description="Disordered" evidence="2">
    <location>
        <begin position="695"/>
        <end position="719"/>
    </location>
</feature>
<organism evidence="3 4">
    <name type="scientific">Diplocarpon coronariae</name>
    <dbReference type="NCBI Taxonomy" id="2795749"/>
    <lineage>
        <taxon>Eukaryota</taxon>
        <taxon>Fungi</taxon>
        <taxon>Dikarya</taxon>
        <taxon>Ascomycota</taxon>
        <taxon>Pezizomycotina</taxon>
        <taxon>Leotiomycetes</taxon>
        <taxon>Helotiales</taxon>
        <taxon>Drepanopezizaceae</taxon>
        <taxon>Diplocarpon</taxon>
    </lineage>
</organism>
<dbReference type="AlphaFoldDB" id="A0A218YZ26"/>
<dbReference type="PANTHER" id="PTHR45615:SF80">
    <property type="entry name" value="GRIP DOMAIN-CONTAINING PROTEIN"/>
    <property type="match status" value="1"/>
</dbReference>
<comment type="caution">
    <text evidence="3">The sequence shown here is derived from an EMBL/GenBank/DDBJ whole genome shotgun (WGS) entry which is preliminary data.</text>
</comment>
<dbReference type="STRING" id="503106.A0A218YZ26"/>
<evidence type="ECO:0000313" key="4">
    <source>
        <dbReference type="Proteomes" id="UP000242519"/>
    </source>
</evidence>
<reference evidence="3 4" key="1">
    <citation type="submission" date="2017-04" db="EMBL/GenBank/DDBJ databases">
        <title>Draft genome sequence of Marssonina coronaria NL1: causal agent of apple blotch.</title>
        <authorList>
            <person name="Cheng Q."/>
        </authorList>
    </citation>
    <scope>NUCLEOTIDE SEQUENCE [LARGE SCALE GENOMIC DNA]</scope>
    <source>
        <strain evidence="3 4">NL1</strain>
    </source>
</reference>
<dbReference type="PANTHER" id="PTHR45615">
    <property type="entry name" value="MYOSIN HEAVY CHAIN, NON-MUSCLE"/>
    <property type="match status" value="1"/>
</dbReference>
<protein>
    <submittedName>
        <fullName evidence="3">Uncharacterized protein</fullName>
    </submittedName>
</protein>
<feature type="region of interest" description="Disordered" evidence="2">
    <location>
        <begin position="1"/>
        <end position="82"/>
    </location>
</feature>
<dbReference type="Proteomes" id="UP000242519">
    <property type="component" value="Unassembled WGS sequence"/>
</dbReference>
<feature type="coiled-coil region" evidence="1">
    <location>
        <begin position="575"/>
        <end position="641"/>
    </location>
</feature>
<accession>A0A218YZ26</accession>
<feature type="compositionally biased region" description="Polar residues" evidence="2">
    <location>
        <begin position="695"/>
        <end position="713"/>
    </location>
</feature>
<sequence>MADFNRNSFLSDRVHPRDVRSRQRSRSPERVGRNDIRYESRRGERSGDRGRSCDSHKQGQPALRDIPPIRANGSPLHFQATSPLNDSRREYSYIIWTYLDLRAKIISTDSQNILLDLADKLEEPSNGYSFSNSSPHRPLDSTRLLGKTGLEQPRKATVINIKGRAAQEHQHASPATETVGVKVGNRQEKAPALRPSQNTAERIAASVSPLTRSPPGVSMDSQNQPTAVLTNIISDALKHLIDEITDMSSLKTKEKHAKTALEKRTAEYEKTKPNHDKFPPMREAQTLARKEAERVFQVASERVRQKDILLTQMAARTAEQVVPTMVKTIEGSTNQEKEKIQERMVSFEKTCEGVRKLFNDQKNLWETKQKADQTAQQGLEKKISELEKASQKDQDLWSQEKASLQTQINNINLAMKNVKTRQDELDEAIAPIPTMQTEISEVRKQSANKDQFERLKILLASVYTDISQLEKRADTQDSRLDTLDIDSNSYKQTIATIKNASKELETTIQKLSDGEDSLTRAVNTFKGRLSAVETKFADQTSLDELKGRLSLVESSLSSIPKPEAASISPAVNSRIKALEEQIKTVSTQLTQLAELKDDGVFKINPGLDALNSETNLLKARLNAIEQKASHMKSAITGLEAKAEGALDLLQFEDRLKKLSDHFGSLKPLKDNIQSLLSTPEQRQAIVPADLALSATPSTSNDAANTANTMSSSPGRMKERCEDAVNQDSSHDSIIKLKLDALEDKYNAKFQEAVATMLDETGASVRELVIEEVIKDEIKLSGIPSRLDAVEASVRALTASQETLDGSYASIKKSYDSLKGSLDTLNAAVTKQDQAILNAMNNLIGPAAGAAVRMIQQQSLFAPRSLEQKLMSDVKNTALNITTSLATKIEANTEAIGSLQSRVDNINTRDLHSAIVQTMIEQYPNIQDTQLKLTHLQASQLTLEANIQTLKLKLQEVQEFRPLIPENKPEKSALETYQKEHRKEIEATREKLSSLAKQTDKQVRDLSIEYAETNEKTVELAEAVEKLRRKVAEMENMKAGRVTNQQPQPSQSASGAPISRATFGTPAPREASGSSEAGNTLKRKLASGSSPGAQNGGFGSLKGVSNGATHETSIQDSPAKRTRRSERHLSYEPEDDGIPQTVTAFTAGDGGEKHVPSSNIKADPNNRVQRASDLGAAEHTLSSIVIEILDSDED</sequence>
<proteinExistence type="predicted"/>
<feature type="compositionally biased region" description="Polar residues" evidence="2">
    <location>
        <begin position="1"/>
        <end position="10"/>
    </location>
</feature>
<feature type="compositionally biased region" description="Basic and acidic residues" evidence="2">
    <location>
        <begin position="12"/>
        <end position="57"/>
    </location>
</feature>
<dbReference type="Gene3D" id="1.10.287.1490">
    <property type="match status" value="1"/>
</dbReference>
<feature type="compositionally biased region" description="Polar residues" evidence="2">
    <location>
        <begin position="1105"/>
        <end position="1115"/>
    </location>
</feature>
<feature type="coiled-coil region" evidence="1">
    <location>
        <begin position="977"/>
        <end position="1036"/>
    </location>
</feature>
<dbReference type="EMBL" id="MZNU01000297">
    <property type="protein sequence ID" value="OWP01057.1"/>
    <property type="molecule type" value="Genomic_DNA"/>
</dbReference>
<evidence type="ECO:0000256" key="1">
    <source>
        <dbReference type="SAM" id="Coils"/>
    </source>
</evidence>
<keyword evidence="4" id="KW-1185">Reference proteome</keyword>
<name>A0A218YZ26_9HELO</name>
<dbReference type="OrthoDB" id="3542551at2759"/>
<feature type="compositionally biased region" description="Low complexity" evidence="2">
    <location>
        <begin position="1044"/>
        <end position="1058"/>
    </location>
</feature>